<dbReference type="Gene3D" id="3.40.190.150">
    <property type="entry name" value="Bordetella uptake gene, domain 1"/>
    <property type="match status" value="1"/>
</dbReference>
<organism evidence="1 2">
    <name type="scientific">Halalkalicoccus tibetensis</name>
    <dbReference type="NCBI Taxonomy" id="175632"/>
    <lineage>
        <taxon>Archaea</taxon>
        <taxon>Methanobacteriati</taxon>
        <taxon>Methanobacteriota</taxon>
        <taxon>Stenosarchaea group</taxon>
        <taxon>Halobacteria</taxon>
        <taxon>Halobacteriales</taxon>
        <taxon>Halococcaceae</taxon>
        <taxon>Halalkalicoccus</taxon>
    </lineage>
</organism>
<accession>A0ABD5V8R3</accession>
<dbReference type="CDD" id="cd07012">
    <property type="entry name" value="PBP2_Bug_TTT"/>
    <property type="match status" value="1"/>
</dbReference>
<protein>
    <submittedName>
        <fullName evidence="1">Tripartite tricarboxylate transporter substrate binding protein</fullName>
    </submittedName>
</protein>
<dbReference type="PANTHER" id="PTHR42928:SF5">
    <property type="entry name" value="BLR1237 PROTEIN"/>
    <property type="match status" value="1"/>
</dbReference>
<dbReference type="Gene3D" id="3.40.190.10">
    <property type="entry name" value="Periplasmic binding protein-like II"/>
    <property type="match status" value="1"/>
</dbReference>
<dbReference type="Proteomes" id="UP001596312">
    <property type="component" value="Unassembled WGS sequence"/>
</dbReference>
<reference evidence="1 2" key="1">
    <citation type="journal article" date="2019" name="Int. J. Syst. Evol. Microbiol.">
        <title>The Global Catalogue of Microorganisms (GCM) 10K type strain sequencing project: providing services to taxonomists for standard genome sequencing and annotation.</title>
        <authorList>
            <consortium name="The Broad Institute Genomics Platform"/>
            <consortium name="The Broad Institute Genome Sequencing Center for Infectious Disease"/>
            <person name="Wu L."/>
            <person name="Ma J."/>
        </authorList>
    </citation>
    <scope>NUCLEOTIDE SEQUENCE [LARGE SCALE GENOMIC DNA]</scope>
    <source>
        <strain evidence="1 2">CGMCC 1.3240</strain>
    </source>
</reference>
<dbReference type="EMBL" id="JBHSXQ010000004">
    <property type="protein sequence ID" value="MFC6906550.1"/>
    <property type="molecule type" value="Genomic_DNA"/>
</dbReference>
<sequence length="342" mass="37547">MTRTTTTRREVLALGAAGLAGTAGCAERAPDVLGELDRDQITAIVPWAQGGGTDRAMRVTTPTWSDLLDVEFVVENYPGGSTQVGGEQIYNAEPDGLTLGMWNMPQMQATWLFQDAPYTADDFDYLGTHHWDPTMWFAPLDSPYEDIEGFIEYAREDGATVGITAAIGNTALSALLVEDAYDLDLTVVNMEGGSELRQAVLAGDVDAGVNQPWAFDPDHAGDVTALGSHTDEPQELWPDVPSFGELGMDEVPLVEEGLGQWKLMVAPGGVREQHPDWFEELAESYAAVFEDEGFRTRTEEQGGLDRIVDYRGPEETAREVEETSEFMSEYADVIEDFIYDRG</sequence>
<dbReference type="Pfam" id="PF03401">
    <property type="entry name" value="TctC"/>
    <property type="match status" value="1"/>
</dbReference>
<dbReference type="PROSITE" id="PS51257">
    <property type="entry name" value="PROKAR_LIPOPROTEIN"/>
    <property type="match status" value="1"/>
</dbReference>
<dbReference type="PANTHER" id="PTHR42928">
    <property type="entry name" value="TRICARBOXYLATE-BINDING PROTEIN"/>
    <property type="match status" value="1"/>
</dbReference>
<gene>
    <name evidence="1" type="ORF">ACFQGH_15240</name>
</gene>
<dbReference type="AlphaFoldDB" id="A0ABD5V8R3"/>
<dbReference type="InterPro" id="IPR005064">
    <property type="entry name" value="BUG"/>
</dbReference>
<name>A0ABD5V8R3_9EURY</name>
<dbReference type="SUPFAM" id="SSF53850">
    <property type="entry name" value="Periplasmic binding protein-like II"/>
    <property type="match status" value="1"/>
</dbReference>
<proteinExistence type="predicted"/>
<dbReference type="PIRSF" id="PIRSF017082">
    <property type="entry name" value="YflP"/>
    <property type="match status" value="1"/>
</dbReference>
<evidence type="ECO:0000313" key="1">
    <source>
        <dbReference type="EMBL" id="MFC6906550.1"/>
    </source>
</evidence>
<comment type="caution">
    <text evidence="1">The sequence shown here is derived from an EMBL/GenBank/DDBJ whole genome shotgun (WGS) entry which is preliminary data.</text>
</comment>
<keyword evidence="2" id="KW-1185">Reference proteome</keyword>
<evidence type="ECO:0000313" key="2">
    <source>
        <dbReference type="Proteomes" id="UP001596312"/>
    </source>
</evidence>
<dbReference type="RefSeq" id="WP_340605122.1">
    <property type="nucleotide sequence ID" value="NZ_JBBMXV010000004.1"/>
</dbReference>
<dbReference type="InterPro" id="IPR042100">
    <property type="entry name" value="Bug_dom1"/>
</dbReference>